<evidence type="ECO:0000259" key="2">
    <source>
        <dbReference type="Pfam" id="PF00892"/>
    </source>
</evidence>
<keyword evidence="1" id="KW-1133">Transmembrane helix</keyword>
<dbReference type="SUPFAM" id="SSF103481">
    <property type="entry name" value="Multidrug resistance efflux transporter EmrE"/>
    <property type="match status" value="2"/>
</dbReference>
<feature type="transmembrane region" description="Helical" evidence="1">
    <location>
        <begin position="39"/>
        <end position="58"/>
    </location>
</feature>
<reference evidence="3 4" key="1">
    <citation type="submission" date="2016-06" db="EMBL/GenBank/DDBJ databases">
        <title>Genome sequence of halotolerant plant growth promoting strain of Halomonas elongata HEK1 isolated from salterns of Rann of Kutch, Gujarat, India.</title>
        <authorList>
            <person name="Gaba S."/>
            <person name="Singh R.N."/>
            <person name="Abrol S."/>
            <person name="Kaushik R."/>
            <person name="Saxena A.K."/>
        </authorList>
    </citation>
    <scope>NUCLEOTIDE SEQUENCE [LARGE SCALE GENOMIC DNA]</scope>
    <source>
        <strain evidence="3 4">HEK1</strain>
    </source>
</reference>
<dbReference type="Proteomes" id="UP000092504">
    <property type="component" value="Unassembled WGS sequence"/>
</dbReference>
<keyword evidence="1" id="KW-0472">Membrane</keyword>
<feature type="transmembrane region" description="Helical" evidence="1">
    <location>
        <begin position="148"/>
        <end position="167"/>
    </location>
</feature>
<accession>A0A1B8P521</accession>
<dbReference type="AlphaFoldDB" id="A0A1B8P521"/>
<dbReference type="InterPro" id="IPR037185">
    <property type="entry name" value="EmrE-like"/>
</dbReference>
<feature type="transmembrane region" description="Helical" evidence="1">
    <location>
        <begin position="179"/>
        <end position="199"/>
    </location>
</feature>
<proteinExistence type="predicted"/>
<protein>
    <submittedName>
        <fullName evidence="3">EamA-like transporter family protein</fullName>
    </submittedName>
</protein>
<feature type="transmembrane region" description="Helical" evidence="1">
    <location>
        <begin position="70"/>
        <end position="89"/>
    </location>
</feature>
<dbReference type="GO" id="GO:0016020">
    <property type="term" value="C:membrane"/>
    <property type="evidence" value="ECO:0007669"/>
    <property type="project" value="InterPro"/>
</dbReference>
<feature type="transmembrane region" description="Helical" evidence="1">
    <location>
        <begin position="235"/>
        <end position="254"/>
    </location>
</feature>
<sequence>MSFSLHGHGRGLVMAATGVTVLSFDSLLVRLAATDGWNIIFWRGALMALSLGLLCLNGRRLATLRGNPGASLLSVLLLGMISSLFVLAVMNTKVANVVVILSAAPLFAAIFTYCFLHETVALRTWLAIISAMAGMLIVFAGSLSSDGLVGDLYAVIAAAAVGGNLTLLRRHPNLDSIPLIAMGGGLSALIAIPMATPLALTTQSYATLALMGLLQMPLATALINGATRHLPSAEVALFYLIEAVFGTLWVWWWLDEQPPQATLLGGTLILITLFINAWLGLRGSSHRLAQSPGKYRNP</sequence>
<evidence type="ECO:0000256" key="1">
    <source>
        <dbReference type="SAM" id="Phobius"/>
    </source>
</evidence>
<dbReference type="PATRIC" id="fig|2746.7.peg.1762"/>
<gene>
    <name evidence="3" type="ORF">A8U91_01717</name>
</gene>
<feature type="domain" description="EamA" evidence="2">
    <location>
        <begin position="11"/>
        <end position="139"/>
    </location>
</feature>
<dbReference type="Pfam" id="PF00892">
    <property type="entry name" value="EamA"/>
    <property type="match status" value="2"/>
</dbReference>
<dbReference type="PANTHER" id="PTHR22911">
    <property type="entry name" value="ACYL-MALONYL CONDENSING ENZYME-RELATED"/>
    <property type="match status" value="1"/>
</dbReference>
<feature type="transmembrane region" description="Helical" evidence="1">
    <location>
        <begin position="205"/>
        <end position="223"/>
    </location>
</feature>
<feature type="transmembrane region" description="Helical" evidence="1">
    <location>
        <begin position="260"/>
        <end position="281"/>
    </location>
</feature>
<evidence type="ECO:0000313" key="3">
    <source>
        <dbReference type="EMBL" id="OBX37357.1"/>
    </source>
</evidence>
<feature type="transmembrane region" description="Helical" evidence="1">
    <location>
        <begin position="95"/>
        <end position="116"/>
    </location>
</feature>
<keyword evidence="1" id="KW-0812">Transmembrane</keyword>
<dbReference type="PANTHER" id="PTHR22911:SF135">
    <property type="entry name" value="BLR4310 PROTEIN"/>
    <property type="match status" value="1"/>
</dbReference>
<dbReference type="InterPro" id="IPR000620">
    <property type="entry name" value="EamA_dom"/>
</dbReference>
<dbReference type="RefSeq" id="WP_065240876.1">
    <property type="nucleotide sequence ID" value="NZ_JANIAS020000033.1"/>
</dbReference>
<comment type="caution">
    <text evidence="3">The sequence shown here is derived from an EMBL/GenBank/DDBJ whole genome shotgun (WGS) entry which is preliminary data.</text>
</comment>
<dbReference type="EMBL" id="MAJD01000001">
    <property type="protein sequence ID" value="OBX37357.1"/>
    <property type="molecule type" value="Genomic_DNA"/>
</dbReference>
<feature type="transmembrane region" description="Helical" evidence="1">
    <location>
        <begin position="123"/>
        <end position="142"/>
    </location>
</feature>
<evidence type="ECO:0000313" key="4">
    <source>
        <dbReference type="Proteomes" id="UP000092504"/>
    </source>
</evidence>
<organism evidence="3 4">
    <name type="scientific">Halomonas elongata</name>
    <dbReference type="NCBI Taxonomy" id="2746"/>
    <lineage>
        <taxon>Bacteria</taxon>
        <taxon>Pseudomonadati</taxon>
        <taxon>Pseudomonadota</taxon>
        <taxon>Gammaproteobacteria</taxon>
        <taxon>Oceanospirillales</taxon>
        <taxon>Halomonadaceae</taxon>
        <taxon>Halomonas</taxon>
    </lineage>
</organism>
<feature type="domain" description="EamA" evidence="2">
    <location>
        <begin position="149"/>
        <end position="276"/>
    </location>
</feature>
<name>A0A1B8P521_HALEL</name>
<feature type="transmembrane region" description="Helical" evidence="1">
    <location>
        <begin position="12"/>
        <end position="33"/>
    </location>
</feature>